<evidence type="ECO:0000313" key="6">
    <source>
        <dbReference type="Proteomes" id="UP000241411"/>
    </source>
</evidence>
<gene>
    <name evidence="5" type="ORF">SEA_TROJE_37</name>
</gene>
<evidence type="ECO:0000259" key="4">
    <source>
        <dbReference type="SMART" id="SM00990"/>
    </source>
</evidence>
<reference evidence="5 6" key="1">
    <citation type="submission" date="2018-01" db="EMBL/GenBank/DDBJ databases">
        <authorList>
            <person name="Farren J.M."/>
            <person name="Htoo L.P."/>
            <person name="Johnson E.S."/>
            <person name="Williams B.R."/>
            <person name="Bonilla J.A."/>
            <person name="Klyczek K."/>
            <person name="Garlena R.A."/>
            <person name="Russell D.A."/>
            <person name="Pope W.H."/>
            <person name="Jacobs-Sera D."/>
            <person name="Hendrix R.W."/>
            <person name="Hatfull G.F."/>
        </authorList>
    </citation>
    <scope>NUCLEOTIDE SEQUENCE [LARGE SCALE GENOMIC DNA]</scope>
</reference>
<comment type="cofactor">
    <cofactor evidence="1">
        <name>Mg(2+)</name>
        <dbReference type="ChEBI" id="CHEBI:18420"/>
    </cofactor>
</comment>
<dbReference type="SMART" id="SM00990">
    <property type="entry name" value="VRR_NUC"/>
    <property type="match status" value="1"/>
</dbReference>
<dbReference type="OrthoDB" id="18588at10239"/>
<dbReference type="Gene3D" id="3.40.1350.10">
    <property type="match status" value="1"/>
</dbReference>
<dbReference type="GO" id="GO:0004518">
    <property type="term" value="F:nuclease activity"/>
    <property type="evidence" value="ECO:0007669"/>
    <property type="project" value="UniProtKB-KW"/>
</dbReference>
<dbReference type="GO" id="GO:0003676">
    <property type="term" value="F:nucleic acid binding"/>
    <property type="evidence" value="ECO:0007669"/>
    <property type="project" value="InterPro"/>
</dbReference>
<dbReference type="InterPro" id="IPR014883">
    <property type="entry name" value="VRR_NUC"/>
</dbReference>
<dbReference type="InterPro" id="IPR011856">
    <property type="entry name" value="tRNA_endonuc-like_dom_sf"/>
</dbReference>
<accession>A0A2K9VEN8</accession>
<dbReference type="Pfam" id="PF08774">
    <property type="entry name" value="VRR_NUC"/>
    <property type="match status" value="1"/>
</dbReference>
<keyword evidence="2" id="KW-0540">Nuclease</keyword>
<name>A0A2K9VEN8_9CAUD</name>
<dbReference type="SUPFAM" id="SSF52980">
    <property type="entry name" value="Restriction endonuclease-like"/>
    <property type="match status" value="1"/>
</dbReference>
<evidence type="ECO:0000256" key="1">
    <source>
        <dbReference type="ARBA" id="ARBA00001946"/>
    </source>
</evidence>
<evidence type="ECO:0000313" key="5">
    <source>
        <dbReference type="EMBL" id="AUV60743.1"/>
    </source>
</evidence>
<organism evidence="5 6">
    <name type="scientific">Gordonia phage Troje</name>
    <dbReference type="NCBI Taxonomy" id="2079282"/>
    <lineage>
        <taxon>Viruses</taxon>
        <taxon>Duplodnaviria</taxon>
        <taxon>Heunggongvirae</taxon>
        <taxon>Uroviricota</taxon>
        <taxon>Caudoviricetes</taxon>
        <taxon>Emalynvirus</taxon>
        <taxon>Emalynvirus troje</taxon>
    </lineage>
</organism>
<protein>
    <submittedName>
        <fullName evidence="5">Holliday junction resolvase</fullName>
    </submittedName>
</protein>
<evidence type="ECO:0000256" key="2">
    <source>
        <dbReference type="ARBA" id="ARBA00022722"/>
    </source>
</evidence>
<dbReference type="InterPro" id="IPR011335">
    <property type="entry name" value="Restrct_endonuc-II-like"/>
</dbReference>
<dbReference type="Proteomes" id="UP000241411">
    <property type="component" value="Segment"/>
</dbReference>
<keyword evidence="6" id="KW-1185">Reference proteome</keyword>
<evidence type="ECO:0000256" key="3">
    <source>
        <dbReference type="ARBA" id="ARBA00022801"/>
    </source>
</evidence>
<dbReference type="EMBL" id="MG770215">
    <property type="protein sequence ID" value="AUV60743.1"/>
    <property type="molecule type" value="Genomic_DNA"/>
</dbReference>
<feature type="domain" description="VRR-NUC" evidence="4">
    <location>
        <begin position="3"/>
        <end position="84"/>
    </location>
</feature>
<proteinExistence type="predicted"/>
<keyword evidence="3" id="KW-0378">Hydrolase</keyword>
<dbReference type="GO" id="GO:0016788">
    <property type="term" value="F:hydrolase activity, acting on ester bonds"/>
    <property type="evidence" value="ECO:0007669"/>
    <property type="project" value="InterPro"/>
</dbReference>
<sequence length="95" mass="10599">MSQPEARLGRQIRKALEERGAFMFKIHGGPTMMAGLPDLIGVWHGRFIAIEVKMPGNSPSKIQERVMDRIRQAGGRVVVAYSVADALEVLRARRD</sequence>